<sequence>MTNYQLSIINLPHLPISPSPHLPIAYYTSPTSATSVAT</sequence>
<keyword evidence="2" id="KW-1185">Reference proteome</keyword>
<protein>
    <submittedName>
        <fullName evidence="1">Uncharacterized protein</fullName>
    </submittedName>
</protein>
<dbReference type="EMBL" id="AUZM01000096">
    <property type="protein sequence ID" value="ERT04453.1"/>
    <property type="molecule type" value="Genomic_DNA"/>
</dbReference>
<dbReference type="AlphaFoldDB" id="U7Q9I1"/>
<accession>U7Q9I1</accession>
<organism evidence="1 2">
    <name type="scientific">Lyngbya aestuarii BL J</name>
    <dbReference type="NCBI Taxonomy" id="1348334"/>
    <lineage>
        <taxon>Bacteria</taxon>
        <taxon>Bacillati</taxon>
        <taxon>Cyanobacteriota</taxon>
        <taxon>Cyanophyceae</taxon>
        <taxon>Oscillatoriophycideae</taxon>
        <taxon>Oscillatoriales</taxon>
        <taxon>Microcoleaceae</taxon>
        <taxon>Lyngbya</taxon>
    </lineage>
</organism>
<comment type="caution">
    <text evidence="1">The sequence shown here is derived from an EMBL/GenBank/DDBJ whole genome shotgun (WGS) entry which is preliminary data.</text>
</comment>
<evidence type="ECO:0000313" key="1">
    <source>
        <dbReference type="EMBL" id="ERT04453.1"/>
    </source>
</evidence>
<dbReference type="Proteomes" id="UP000017127">
    <property type="component" value="Unassembled WGS sequence"/>
</dbReference>
<reference evidence="1 2" key="1">
    <citation type="journal article" date="2013" name="Front. Microbiol.">
        <title>Comparative genomic analyses of the cyanobacterium, Lyngbya aestuarii BL J, a powerful hydrogen producer.</title>
        <authorList>
            <person name="Kothari A."/>
            <person name="Vaughn M."/>
            <person name="Garcia-Pichel F."/>
        </authorList>
    </citation>
    <scope>NUCLEOTIDE SEQUENCE [LARGE SCALE GENOMIC DNA]</scope>
    <source>
        <strain evidence="1 2">BL J</strain>
    </source>
</reference>
<evidence type="ECO:0000313" key="2">
    <source>
        <dbReference type="Proteomes" id="UP000017127"/>
    </source>
</evidence>
<gene>
    <name evidence="1" type="ORF">M595_5593</name>
</gene>
<proteinExistence type="predicted"/>
<name>U7Q9I1_9CYAN</name>